<evidence type="ECO:0000313" key="10">
    <source>
        <dbReference type="EMBL" id="CAH2355733.1"/>
    </source>
</evidence>
<sequence length="901" mass="99290">MTKSSSEDWSKKMASGGKPLWMSSPSGSTTKFSTDGKYAIVLMTYEIRVYFIGTRQCIRTISLDLHGVIDSYLDPQDPNQLILFKNDGEIITVNWKDKISQPIVSTQSVAPTTGTSISILSIVSVHRDFLYLITGKNTSASSNSSNSPSASISAHTRHIIKVNRASQEIYEVLEVANVTKYAISLNKKKVCFVTSNHECVLVDMASVLYASEVEAEEVGAGNVSKEVIPFAYRSPITSLAVSNESVVAIGTMAGAIQILYGGITENKSQRLLKWHIDHVRSLQFTPDGSYLLSGGLEKVLVFWQLDTDKTQFLPRLNGTIEKISIDINKPDFYSLLLKIPITRGSDKDENDSNKNNSNANGSINNGTFNNTNNEEDDEEASYEVLVVSAVDLVSRLSVHGIRPKFANSNIKSTLAKTKKRFSKLNNDYDVSKLKHDYSSIFEVHPKTQQLYFPRGATIQGYDLIRNEQSFIQNAAPLLTTGKVRSESKLIDPEISSLSFSYDGQWMCTFDTISTSEVDNLISKNDSQYALKFWKFIDTSNTSTNTPTSAGSASSTGHWELSTKIIDPHGPSNPILSITAAPSNYHNGLAFLTADNKGGLRIWRPRIPKEIYQNMKSANNSKLQQTAWTLRKSKPSGALVSNAVSTCWSEDGSIIILGHECSITAFNTHTLEEITQFQIPAMSGSRIRSLSILGNYLIVLSKTRITSFDLLSGTFTPLCAKVNTTLGAKNLIAIDKINELVCLAVNSYKENKESNQLVINSKILVFKPDQLKPVFSVHHDQGISSIRQFRSSFIFVDLNSRVGVVSSSTLSAKENIEGEDSDLSNDMSKMLIQAQAAADIVNSRAVSTTSRSASTSNVSNGHADEETQFDRTIDINTFQPIFENLDGVQIDSLFDKIVKIIK</sequence>
<keyword evidence="3" id="KW-0698">rRNA processing</keyword>
<accession>A0A9P0W160</accession>
<dbReference type="EMBL" id="CAKXYY010000032">
    <property type="protein sequence ID" value="CAH2355733.1"/>
    <property type="molecule type" value="Genomic_DNA"/>
</dbReference>
<dbReference type="OrthoDB" id="4096at2759"/>
<dbReference type="SMART" id="SM00320">
    <property type="entry name" value="WD40"/>
    <property type="match status" value="2"/>
</dbReference>
<dbReference type="GO" id="GO:2000234">
    <property type="term" value="P:positive regulation of rRNA processing"/>
    <property type="evidence" value="ECO:0007669"/>
    <property type="project" value="TreeGrafter"/>
</dbReference>
<protein>
    <submittedName>
        <fullName evidence="10">NET1-associated nuclear protein 1</fullName>
    </submittedName>
</protein>
<reference evidence="10" key="1">
    <citation type="submission" date="2022-03" db="EMBL/GenBank/DDBJ databases">
        <authorList>
            <person name="Legras J.-L."/>
            <person name="Devillers H."/>
            <person name="Grondin C."/>
        </authorList>
    </citation>
    <scope>NUCLEOTIDE SEQUENCE</scope>
    <source>
        <strain evidence="10">CLIB 1423</strain>
    </source>
</reference>
<evidence type="ECO:0000256" key="5">
    <source>
        <dbReference type="ARBA" id="ARBA00022737"/>
    </source>
</evidence>
<dbReference type="GO" id="GO:0003723">
    <property type="term" value="F:RNA binding"/>
    <property type="evidence" value="ECO:0007669"/>
    <property type="project" value="InterPro"/>
</dbReference>
<evidence type="ECO:0000256" key="1">
    <source>
        <dbReference type="ARBA" id="ARBA00004604"/>
    </source>
</evidence>
<evidence type="ECO:0000256" key="4">
    <source>
        <dbReference type="ARBA" id="ARBA00022574"/>
    </source>
</evidence>
<evidence type="ECO:0000313" key="11">
    <source>
        <dbReference type="Proteomes" id="UP000837801"/>
    </source>
</evidence>
<dbReference type="PROSITE" id="PS50082">
    <property type="entry name" value="WD_REPEATS_2"/>
    <property type="match status" value="1"/>
</dbReference>
<keyword evidence="7" id="KW-0539">Nucleus</keyword>
<dbReference type="Gene3D" id="2.130.10.10">
    <property type="entry name" value="YVTN repeat-like/Quinoprotein amine dehydrogenase"/>
    <property type="match status" value="2"/>
</dbReference>
<dbReference type="InterPro" id="IPR001680">
    <property type="entry name" value="WD40_rpt"/>
</dbReference>
<dbReference type="Pfam" id="PF23869">
    <property type="entry name" value="Beta-prop_WDR75_1st"/>
    <property type="match status" value="1"/>
</dbReference>
<dbReference type="AlphaFoldDB" id="A0A9P0W160"/>
<comment type="caution">
    <text evidence="10">The sequence shown here is derived from an EMBL/GenBank/DDBJ whole genome shotgun (WGS) entry which is preliminary data.</text>
</comment>
<evidence type="ECO:0000256" key="9">
    <source>
        <dbReference type="SAM" id="MobiDB-lite"/>
    </source>
</evidence>
<keyword evidence="5" id="KW-0677">Repeat</keyword>
<name>A0A9P0W160_9ASCO</name>
<feature type="repeat" description="WD" evidence="8">
    <location>
        <begin position="272"/>
        <end position="313"/>
    </location>
</feature>
<dbReference type="PANTHER" id="PTHR44215:SF1">
    <property type="entry name" value="WD REPEAT-CONTAINING PROTEIN 75"/>
    <property type="match status" value="1"/>
</dbReference>
<dbReference type="SUPFAM" id="SSF50978">
    <property type="entry name" value="WD40 repeat-like"/>
    <property type="match status" value="1"/>
</dbReference>
<gene>
    <name evidence="10" type="ORF">CLIB1423_32S00804</name>
</gene>
<comment type="subcellular location">
    <subcellularLocation>
        <location evidence="1">Nucleus</location>
        <location evidence="1">Nucleolus</location>
    </subcellularLocation>
</comment>
<dbReference type="GO" id="GO:0045943">
    <property type="term" value="P:positive regulation of transcription by RNA polymerase I"/>
    <property type="evidence" value="ECO:0007669"/>
    <property type="project" value="InterPro"/>
</dbReference>
<feature type="region of interest" description="Disordered" evidence="9">
    <location>
        <begin position="345"/>
        <end position="375"/>
    </location>
</feature>
<dbReference type="PANTHER" id="PTHR44215">
    <property type="entry name" value="WD REPEAT-CONTAINING PROTEIN 75"/>
    <property type="match status" value="1"/>
</dbReference>
<dbReference type="GO" id="GO:0006364">
    <property type="term" value="P:rRNA processing"/>
    <property type="evidence" value="ECO:0007669"/>
    <property type="project" value="UniProtKB-KW"/>
</dbReference>
<keyword evidence="4 8" id="KW-0853">WD repeat</keyword>
<dbReference type="PROSITE" id="PS50294">
    <property type="entry name" value="WD_REPEATS_REGION"/>
    <property type="match status" value="1"/>
</dbReference>
<feature type="region of interest" description="Disordered" evidence="9">
    <location>
        <begin position="1"/>
        <end position="30"/>
    </location>
</feature>
<keyword evidence="2" id="KW-0690">Ribosome biogenesis</keyword>
<dbReference type="InterPro" id="IPR015943">
    <property type="entry name" value="WD40/YVTN_repeat-like_dom_sf"/>
</dbReference>
<feature type="compositionally biased region" description="Low complexity" evidence="9">
    <location>
        <begin position="353"/>
        <end position="372"/>
    </location>
</feature>
<keyword evidence="11" id="KW-1185">Reference proteome</keyword>
<evidence type="ECO:0000256" key="2">
    <source>
        <dbReference type="ARBA" id="ARBA00022517"/>
    </source>
</evidence>
<dbReference type="Proteomes" id="UP000837801">
    <property type="component" value="Unassembled WGS sequence"/>
</dbReference>
<evidence type="ECO:0000256" key="8">
    <source>
        <dbReference type="PROSITE-ProRule" id="PRU00221"/>
    </source>
</evidence>
<feature type="compositionally biased region" description="Basic and acidic residues" evidence="9">
    <location>
        <begin position="1"/>
        <end position="11"/>
    </location>
</feature>
<dbReference type="GO" id="GO:0032040">
    <property type="term" value="C:small-subunit processome"/>
    <property type="evidence" value="ECO:0007669"/>
    <property type="project" value="InterPro"/>
</dbReference>
<organism evidence="10 11">
    <name type="scientific">[Candida] railenensis</name>
    <dbReference type="NCBI Taxonomy" id="45579"/>
    <lineage>
        <taxon>Eukaryota</taxon>
        <taxon>Fungi</taxon>
        <taxon>Dikarya</taxon>
        <taxon>Ascomycota</taxon>
        <taxon>Saccharomycotina</taxon>
        <taxon>Pichiomycetes</taxon>
        <taxon>Debaryomycetaceae</taxon>
        <taxon>Kurtzmaniella</taxon>
    </lineage>
</organism>
<evidence type="ECO:0000256" key="3">
    <source>
        <dbReference type="ARBA" id="ARBA00022552"/>
    </source>
</evidence>
<proteinExistence type="predicted"/>
<keyword evidence="6" id="KW-0804">Transcription</keyword>
<evidence type="ECO:0000256" key="7">
    <source>
        <dbReference type="ARBA" id="ARBA00023242"/>
    </source>
</evidence>
<evidence type="ECO:0000256" key="6">
    <source>
        <dbReference type="ARBA" id="ARBA00023163"/>
    </source>
</evidence>
<dbReference type="InterPro" id="IPR036322">
    <property type="entry name" value="WD40_repeat_dom_sf"/>
</dbReference>
<dbReference type="InterPro" id="IPR053826">
    <property type="entry name" value="WDR75"/>
</dbReference>